<evidence type="ECO:0000313" key="1">
    <source>
        <dbReference type="EMBL" id="ARP37440.1"/>
    </source>
</evidence>
<dbReference type="EMBL" id="CP017916">
    <property type="protein sequence ID" value="ARP37440.1"/>
    <property type="molecule type" value="Genomic_DNA"/>
</dbReference>
<name>A0AA34TM46_9VIBR</name>
<keyword evidence="2" id="KW-1185">Reference proteome</keyword>
<dbReference type="AlphaFoldDB" id="A0AA34TM46"/>
<evidence type="ECO:0000313" key="2">
    <source>
        <dbReference type="Proteomes" id="UP000194136"/>
    </source>
</evidence>
<dbReference type="Proteomes" id="UP000194136">
    <property type="component" value="Chromosome 1"/>
</dbReference>
<reference evidence="1 2" key="1">
    <citation type="submission" date="2016-10" db="EMBL/GenBank/DDBJ databases">
        <title>The High Quality Genome of Vibrio splendidus K08M4.</title>
        <authorList>
            <person name="Wendling C."/>
            <person name="Chibani C.M."/>
            <person name="Hertel R."/>
            <person name="Sproer C."/>
            <person name="Bunk B."/>
            <person name="Overmann J."/>
            <person name="Roth O."/>
            <person name="Liesegang H."/>
        </authorList>
    </citation>
    <scope>NUCLEOTIDE SEQUENCE [LARGE SCALE GENOMIC DNA]</scope>
    <source>
        <strain evidence="1 2">K08M4</strain>
    </source>
</reference>
<accession>A0AA34TM46</accession>
<proteinExistence type="predicted"/>
<gene>
    <name evidence="1" type="ORF">K08M4_06570</name>
</gene>
<dbReference type="KEGG" id="vsy:K08M4_06570"/>
<organism evidence="1 2">
    <name type="scientific">Vibrio syngnathi</name>
    <dbReference type="NCBI Taxonomy" id="3034029"/>
    <lineage>
        <taxon>Bacteria</taxon>
        <taxon>Pseudomonadati</taxon>
        <taxon>Pseudomonadota</taxon>
        <taxon>Gammaproteobacteria</taxon>
        <taxon>Vibrionales</taxon>
        <taxon>Vibrionaceae</taxon>
        <taxon>Vibrio</taxon>
    </lineage>
</organism>
<sequence length="80" mass="8632">MQDSSIQWMEVGIFDIGLTTVVAGHGVCLATDSLAGDFIERGLLVKPFDIGMTSGVQVNLLNLCFAPNSPKEERIMAFTN</sequence>
<protein>
    <submittedName>
        <fullName evidence="1">Uncharacterized protein</fullName>
    </submittedName>
</protein>